<accession>A0AAD2CJ05</accession>
<keyword evidence="2" id="KW-1185">Reference proteome</keyword>
<organism evidence="1 2">
    <name type="scientific">Cylindrotheca closterium</name>
    <dbReference type="NCBI Taxonomy" id="2856"/>
    <lineage>
        <taxon>Eukaryota</taxon>
        <taxon>Sar</taxon>
        <taxon>Stramenopiles</taxon>
        <taxon>Ochrophyta</taxon>
        <taxon>Bacillariophyta</taxon>
        <taxon>Bacillariophyceae</taxon>
        <taxon>Bacillariophycidae</taxon>
        <taxon>Bacillariales</taxon>
        <taxon>Bacillariaceae</taxon>
        <taxon>Cylindrotheca</taxon>
    </lineage>
</organism>
<dbReference type="Proteomes" id="UP001295423">
    <property type="component" value="Unassembled WGS sequence"/>
</dbReference>
<dbReference type="AlphaFoldDB" id="A0AAD2CJ05"/>
<evidence type="ECO:0000313" key="1">
    <source>
        <dbReference type="EMBL" id="CAJ1934482.1"/>
    </source>
</evidence>
<gene>
    <name evidence="1" type="ORF">CYCCA115_LOCUS3822</name>
</gene>
<name>A0AAD2CJ05_9STRA</name>
<dbReference type="EMBL" id="CAKOGP040000335">
    <property type="protein sequence ID" value="CAJ1934482.1"/>
    <property type="molecule type" value="Genomic_DNA"/>
</dbReference>
<reference evidence="1" key="1">
    <citation type="submission" date="2023-08" db="EMBL/GenBank/DDBJ databases">
        <authorList>
            <person name="Audoor S."/>
            <person name="Bilcke G."/>
        </authorList>
    </citation>
    <scope>NUCLEOTIDE SEQUENCE</scope>
</reference>
<proteinExistence type="predicted"/>
<evidence type="ECO:0000313" key="2">
    <source>
        <dbReference type="Proteomes" id="UP001295423"/>
    </source>
</evidence>
<comment type="caution">
    <text evidence="1">The sequence shown here is derived from an EMBL/GenBank/DDBJ whole genome shotgun (WGS) entry which is preliminary data.</text>
</comment>
<sequence>MADEFTEEYFVARIAELKEQITAALPTLESSQAFMAHDEQATAVWDSFQEYLGLRKKWEKTPKQPKDEKQKMNQLQHDALQAYLKLKEDTWPDRMDKGDAFFEELEPTLKELENAIMECSILTRTEPARLAEWCAEKGAHRDMWKDFMENKELQKKMITHGGAALGKYHKAVEIHADITQNFDNDAPNEVFDKIALAIALELAQPIGIFKHEDEQTVDPVERFWHYANGHTYNQLDKNFAEFDVWHMRNIVNSNATDKDATWMREMLKIWRPDQVRTPCSKWKYIWSQRTDTSNRRSMHEFDDMPSLVSAGGACGPQAFYSRALLRAWGQPAWGVRQPGHAAISRWYPEGCWGTELGHSWQNSHFPELRYCKQGHEREGNDFNEDARARLNISAEEYFYSVALLEALEDSLEGWLHPHIPADQYWRSLAISRRYRFATSPWREEPLEWKNKPKKWKRPLLPDTPEKWSSDEKMEFKRGQWVIPPCTCSFPDVAATSEVYHEFKDTEFPYYPGPDYRAAHLHVMMAYTGGWIIQLGNGIRVHTEYTMPDDFPEGSYELSLKFVNVHRLQTPLYFVITDPEGNESEKMLMDIPYTRGEYMIGEPLTVEMKPGSKFKFGRTEGCKFNLTVKEFYLKPVDG</sequence>
<protein>
    <submittedName>
        <fullName evidence="1">Uncharacterized protein</fullName>
    </submittedName>
</protein>